<sequence>MTFQNILLVFNIVFVSVVFSADIDFNVQKWNPTPHHCHSIVSQQNINLFNRTFRKNCINSFVKQNGSLTSIRNVRRLYARRFSTLFRHLIKMIMFV</sequence>
<dbReference type="PaxDb" id="6239-C06C3.10"/>
<dbReference type="KEGG" id="cel:CELE_C06C3.10"/>
<dbReference type="AGR" id="WB:WBGene00044169"/>
<dbReference type="InParanoid" id="A5JYR0"/>
<proteinExistence type="predicted"/>
<dbReference type="Bgee" id="WBGene00044169">
    <property type="expression patterns" value="Expressed in embryo and 3 other cell types or tissues"/>
</dbReference>
<dbReference type="SMR" id="A5JYR0"/>
<dbReference type="HOGENOM" id="CLU_2361617_0_0_1"/>
<name>A5JYR0_CAEEL</name>
<dbReference type="GeneID" id="6418619"/>
<dbReference type="UCSC" id="C06C3.10">
    <property type="organism name" value="c. elegans"/>
</dbReference>
<protein>
    <submittedName>
        <fullName evidence="2">Secreted protein</fullName>
    </submittedName>
</protein>
<organism evidence="2 3">
    <name type="scientific">Caenorhabditis elegans</name>
    <dbReference type="NCBI Taxonomy" id="6239"/>
    <lineage>
        <taxon>Eukaryota</taxon>
        <taxon>Metazoa</taxon>
        <taxon>Ecdysozoa</taxon>
        <taxon>Nematoda</taxon>
        <taxon>Chromadorea</taxon>
        <taxon>Rhabditida</taxon>
        <taxon>Rhabditina</taxon>
        <taxon>Rhabditomorpha</taxon>
        <taxon>Rhabditoidea</taxon>
        <taxon>Rhabditidae</taxon>
        <taxon>Peloderinae</taxon>
        <taxon>Caenorhabditis</taxon>
    </lineage>
</organism>
<keyword evidence="3" id="KW-1185">Reference proteome</keyword>
<dbReference type="Proteomes" id="UP000001940">
    <property type="component" value="Chromosome II"/>
</dbReference>
<dbReference type="AlphaFoldDB" id="A5JYR0"/>
<evidence type="ECO:0000256" key="1">
    <source>
        <dbReference type="SAM" id="SignalP"/>
    </source>
</evidence>
<keyword evidence="1" id="KW-0732">Signal</keyword>
<accession>A5JYR0</accession>
<dbReference type="RefSeq" id="NP_001122579.1">
    <property type="nucleotide sequence ID" value="NM_001129107.3"/>
</dbReference>
<dbReference type="CTD" id="6418619"/>
<dbReference type="WormBase" id="C06C3.10a">
    <property type="protein sequence ID" value="CE40897"/>
    <property type="gene ID" value="WBGene00044169"/>
</dbReference>
<evidence type="ECO:0000313" key="2">
    <source>
        <dbReference type="EMBL" id="CAN86591.1"/>
    </source>
</evidence>
<evidence type="ECO:0000313" key="3">
    <source>
        <dbReference type="Proteomes" id="UP000001940"/>
    </source>
</evidence>
<reference evidence="2 3" key="1">
    <citation type="journal article" date="1998" name="Science">
        <title>Genome sequence of the nematode C. elegans: a platform for investigating biology.</title>
        <authorList>
            <consortium name="The C. elegans sequencing consortium"/>
            <person name="Sulson J.E."/>
            <person name="Waterston R."/>
        </authorList>
    </citation>
    <scope>NUCLEOTIDE SEQUENCE [LARGE SCALE GENOMIC DNA]</scope>
    <source>
        <strain evidence="2 3">Bristol N2</strain>
    </source>
</reference>
<dbReference type="EMBL" id="BX284602">
    <property type="protein sequence ID" value="CAN86591.1"/>
    <property type="molecule type" value="Genomic_DNA"/>
</dbReference>
<gene>
    <name evidence="2 4" type="ORF">C06C3.10</name>
    <name evidence="2" type="ORF">CELE_C06C3.10</name>
</gene>
<evidence type="ECO:0000313" key="4">
    <source>
        <dbReference type="WormBase" id="C06C3.10a"/>
    </source>
</evidence>
<feature type="chain" id="PRO_5002684864" evidence="1">
    <location>
        <begin position="21"/>
        <end position="96"/>
    </location>
</feature>
<feature type="signal peptide" evidence="1">
    <location>
        <begin position="1"/>
        <end position="20"/>
    </location>
</feature>